<keyword evidence="3" id="KW-1185">Reference proteome</keyword>
<evidence type="ECO:0000256" key="1">
    <source>
        <dbReference type="SAM" id="MobiDB-lite"/>
    </source>
</evidence>
<name>A0A371CMP6_9APHY</name>
<feature type="region of interest" description="Disordered" evidence="1">
    <location>
        <begin position="1"/>
        <end position="38"/>
    </location>
</feature>
<proteinExistence type="predicted"/>
<dbReference type="AlphaFoldDB" id="A0A371CMP6"/>
<evidence type="ECO:0000313" key="3">
    <source>
        <dbReference type="Proteomes" id="UP000256964"/>
    </source>
</evidence>
<evidence type="ECO:0000313" key="2">
    <source>
        <dbReference type="EMBL" id="RDX41555.1"/>
    </source>
</evidence>
<feature type="region of interest" description="Disordered" evidence="1">
    <location>
        <begin position="68"/>
        <end position="139"/>
    </location>
</feature>
<feature type="compositionally biased region" description="Polar residues" evidence="1">
    <location>
        <begin position="440"/>
        <end position="452"/>
    </location>
</feature>
<feature type="region of interest" description="Disordered" evidence="1">
    <location>
        <begin position="440"/>
        <end position="462"/>
    </location>
</feature>
<protein>
    <submittedName>
        <fullName evidence="2">Uncharacterized protein</fullName>
    </submittedName>
</protein>
<reference evidence="2 3" key="1">
    <citation type="journal article" date="2018" name="Biotechnol. Biofuels">
        <title>Integrative visual omics of the white-rot fungus Polyporus brumalis exposes the biotechnological potential of its oxidative enzymes for delignifying raw plant biomass.</title>
        <authorList>
            <person name="Miyauchi S."/>
            <person name="Rancon A."/>
            <person name="Drula E."/>
            <person name="Hage H."/>
            <person name="Chaduli D."/>
            <person name="Favel A."/>
            <person name="Grisel S."/>
            <person name="Henrissat B."/>
            <person name="Herpoel-Gimbert I."/>
            <person name="Ruiz-Duenas F.J."/>
            <person name="Chevret D."/>
            <person name="Hainaut M."/>
            <person name="Lin J."/>
            <person name="Wang M."/>
            <person name="Pangilinan J."/>
            <person name="Lipzen A."/>
            <person name="Lesage-Meessen L."/>
            <person name="Navarro D."/>
            <person name="Riley R."/>
            <person name="Grigoriev I.V."/>
            <person name="Zhou S."/>
            <person name="Raouche S."/>
            <person name="Rosso M.N."/>
        </authorList>
    </citation>
    <scope>NUCLEOTIDE SEQUENCE [LARGE SCALE GENOMIC DNA]</scope>
    <source>
        <strain evidence="2 3">BRFM 1820</strain>
    </source>
</reference>
<dbReference type="EMBL" id="KZ857508">
    <property type="protein sequence ID" value="RDX41555.1"/>
    <property type="molecule type" value="Genomic_DNA"/>
</dbReference>
<organism evidence="2 3">
    <name type="scientific">Lentinus brumalis</name>
    <dbReference type="NCBI Taxonomy" id="2498619"/>
    <lineage>
        <taxon>Eukaryota</taxon>
        <taxon>Fungi</taxon>
        <taxon>Dikarya</taxon>
        <taxon>Basidiomycota</taxon>
        <taxon>Agaricomycotina</taxon>
        <taxon>Agaricomycetes</taxon>
        <taxon>Polyporales</taxon>
        <taxon>Polyporaceae</taxon>
        <taxon>Lentinus</taxon>
    </lineage>
</organism>
<accession>A0A371CMP6</accession>
<gene>
    <name evidence="2" type="ORF">OH76DRAFT_1489379</name>
</gene>
<feature type="compositionally biased region" description="Pro residues" evidence="1">
    <location>
        <begin position="70"/>
        <end position="89"/>
    </location>
</feature>
<dbReference type="Proteomes" id="UP000256964">
    <property type="component" value="Unassembled WGS sequence"/>
</dbReference>
<sequence length="599" mass="64835">MDALHCPQPSPPPSQTSPGTEAEAELEPHLGPKQTIPDRLMIPTNGKIAECIALWGIQWVLKRCNDAAFQPPPRKPRQPPPRKSPQPPSRKPRQPPSGARPRQVAEEQRSSTPILTASPAHQGHVDTAHPVPPPHQIPTAQRRLPVDRFSTSIAPHGGHGPPTSVDHPPPLTSEHDDAFANTSDGPQLVSCPAVQTASPAHQGHVNTAHPVPPPHQIPTAQRRLPVDRFSTSIAPHGGHGPPTSVDHPPPLTSEHEVLRTRSAHSWQHPGGVQHSAPPYPVSQPVIGDPRVQYASEIQHSAPPYPVSQPVMGDPRVQYAGEVQHGAPPNPVPQPIVGDPRVQYATAQASYAQPNGALPTANPYGVDSGAQQGTYVPTVSAQHAYNHAVMDAPDARLWVQTTTDDLLYQDESTTIYRSAAPARQWGVNVHQPLPVQAGQRSVNAYHPNPTQARQTRRSMHEHHPYPAQARQMRMSAHHPDPAQARQRTVTVTAYHPSPVQVGQWSEDVYHPAPVQAGHMPVDAYHPAPVQAAHMPVDAYYPAPVQAAHMEAYHPAPVQAAHMEAYQPYPAEVEYPAGPSHANWGAGVASSSTAQFLYFEV</sequence>